<comment type="caution">
    <text evidence="1">The sequence shown here is derived from an EMBL/GenBank/DDBJ whole genome shotgun (WGS) entry which is preliminary data.</text>
</comment>
<name>A0A8T1AJ57_9STRA</name>
<proteinExistence type="predicted"/>
<gene>
    <name evidence="1" type="ORF">PC117_g25938</name>
</gene>
<dbReference type="AlphaFoldDB" id="A0A8T1AJ57"/>
<dbReference type="EMBL" id="RCMK01002186">
    <property type="protein sequence ID" value="KAG2883813.1"/>
    <property type="molecule type" value="Genomic_DNA"/>
</dbReference>
<evidence type="ECO:0000313" key="2">
    <source>
        <dbReference type="Proteomes" id="UP000736787"/>
    </source>
</evidence>
<accession>A0A8T1AJ57</accession>
<evidence type="ECO:0000313" key="1">
    <source>
        <dbReference type="EMBL" id="KAG2883813.1"/>
    </source>
</evidence>
<reference evidence="1" key="1">
    <citation type="submission" date="2018-10" db="EMBL/GenBank/DDBJ databases">
        <title>Effector identification in a new, highly contiguous assembly of the strawberry crown rot pathogen Phytophthora cactorum.</title>
        <authorList>
            <person name="Armitage A.D."/>
            <person name="Nellist C.F."/>
            <person name="Bates H."/>
            <person name="Vickerstaff R.J."/>
            <person name="Harrison R.J."/>
        </authorList>
    </citation>
    <scope>NUCLEOTIDE SEQUENCE</scope>
    <source>
        <strain evidence="1">4040</strain>
    </source>
</reference>
<dbReference type="Proteomes" id="UP000736787">
    <property type="component" value="Unassembled WGS sequence"/>
</dbReference>
<protein>
    <submittedName>
        <fullName evidence="1">Uncharacterized protein</fullName>
    </submittedName>
</protein>
<sequence length="34" mass="3737">MTGLYNESVLMALLGHKEEARDAGDTTGRNIRCN</sequence>
<organism evidence="1 2">
    <name type="scientific">Phytophthora cactorum</name>
    <dbReference type="NCBI Taxonomy" id="29920"/>
    <lineage>
        <taxon>Eukaryota</taxon>
        <taxon>Sar</taxon>
        <taxon>Stramenopiles</taxon>
        <taxon>Oomycota</taxon>
        <taxon>Peronosporomycetes</taxon>
        <taxon>Peronosporales</taxon>
        <taxon>Peronosporaceae</taxon>
        <taxon>Phytophthora</taxon>
    </lineage>
</organism>